<dbReference type="EMBL" id="BJYY01000010">
    <property type="protein sequence ID" value="GEO33546.1"/>
    <property type="molecule type" value="Genomic_DNA"/>
</dbReference>
<evidence type="ECO:0000313" key="9">
    <source>
        <dbReference type="Proteomes" id="UP000321181"/>
    </source>
</evidence>
<dbReference type="Proteomes" id="UP000321181">
    <property type="component" value="Unassembled WGS sequence"/>
</dbReference>
<comment type="subcellular location">
    <subcellularLocation>
        <location evidence="1">Cell membrane</location>
        <topology evidence="1">Lipid-anchor</topology>
    </subcellularLocation>
</comment>
<keyword evidence="2" id="KW-1003">Cell membrane</keyword>
<keyword evidence="9" id="KW-1185">Reference proteome</keyword>
<protein>
    <recommendedName>
        <fullName evidence="10">Lipoprotein</fullName>
    </recommendedName>
</protein>
<dbReference type="Gene3D" id="3.30.2030.20">
    <property type="match status" value="1"/>
</dbReference>
<gene>
    <name evidence="8" type="ORF">CAE01nite_12710</name>
</gene>
<keyword evidence="5" id="KW-0564">Palmitate</keyword>
<name>A0A512DAN4_9CELL</name>
<organism evidence="8 9">
    <name type="scientific">Cellulomonas aerilata</name>
    <dbReference type="NCBI Taxonomy" id="515326"/>
    <lineage>
        <taxon>Bacteria</taxon>
        <taxon>Bacillati</taxon>
        <taxon>Actinomycetota</taxon>
        <taxon>Actinomycetes</taxon>
        <taxon>Micrococcales</taxon>
        <taxon>Cellulomonadaceae</taxon>
        <taxon>Cellulomonas</taxon>
    </lineage>
</organism>
<evidence type="ECO:0000256" key="3">
    <source>
        <dbReference type="ARBA" id="ARBA00022729"/>
    </source>
</evidence>
<dbReference type="InterPro" id="IPR032018">
    <property type="entry name" value="LppA/LppB/LprP"/>
</dbReference>
<proteinExistence type="predicted"/>
<evidence type="ECO:0000256" key="2">
    <source>
        <dbReference type="ARBA" id="ARBA00022475"/>
    </source>
</evidence>
<evidence type="ECO:0000256" key="1">
    <source>
        <dbReference type="ARBA" id="ARBA00004193"/>
    </source>
</evidence>
<evidence type="ECO:0000256" key="4">
    <source>
        <dbReference type="ARBA" id="ARBA00023136"/>
    </source>
</evidence>
<comment type="caution">
    <text evidence="8">The sequence shown here is derived from an EMBL/GenBank/DDBJ whole genome shotgun (WGS) entry which is preliminary data.</text>
</comment>
<feature type="region of interest" description="Disordered" evidence="7">
    <location>
        <begin position="10"/>
        <end position="29"/>
    </location>
</feature>
<keyword evidence="4" id="KW-0472">Membrane</keyword>
<evidence type="ECO:0000256" key="7">
    <source>
        <dbReference type="SAM" id="MobiDB-lite"/>
    </source>
</evidence>
<dbReference type="GO" id="GO:0005886">
    <property type="term" value="C:plasma membrane"/>
    <property type="evidence" value="ECO:0007669"/>
    <property type="project" value="UniProtKB-SubCell"/>
</dbReference>
<sequence length="163" mass="16818">MGAALVLALSGCGSSEESPVGGETGQQRPSIEVVEVEYTAMMERVQDALTTEYGVGPWSQHGREPVTGFLCDEVEGGSGIALNLGSAGPISDQDWPAALKAVQDIVGEHGFTELDTVIDEPGDHLVRLAKSDGGYVDFGTQLATALSLLTGCHPTESSSAPAS</sequence>
<dbReference type="AlphaFoldDB" id="A0A512DAN4"/>
<accession>A0A512DAN4</accession>
<dbReference type="Pfam" id="PF16708">
    <property type="entry name" value="LppA"/>
    <property type="match status" value="1"/>
</dbReference>
<keyword evidence="3" id="KW-0732">Signal</keyword>
<reference evidence="8 9" key="1">
    <citation type="submission" date="2019-07" db="EMBL/GenBank/DDBJ databases">
        <title>Whole genome shotgun sequence of Cellulomonas aerilata NBRC 106308.</title>
        <authorList>
            <person name="Hosoyama A."/>
            <person name="Uohara A."/>
            <person name="Ohji S."/>
            <person name="Ichikawa N."/>
        </authorList>
    </citation>
    <scope>NUCLEOTIDE SEQUENCE [LARGE SCALE GENOMIC DNA]</scope>
    <source>
        <strain evidence="8 9">NBRC 106308</strain>
    </source>
</reference>
<keyword evidence="6" id="KW-0449">Lipoprotein</keyword>
<evidence type="ECO:0000256" key="5">
    <source>
        <dbReference type="ARBA" id="ARBA00023139"/>
    </source>
</evidence>
<evidence type="ECO:0000313" key="8">
    <source>
        <dbReference type="EMBL" id="GEO33546.1"/>
    </source>
</evidence>
<evidence type="ECO:0000256" key="6">
    <source>
        <dbReference type="ARBA" id="ARBA00023288"/>
    </source>
</evidence>
<evidence type="ECO:0008006" key="10">
    <source>
        <dbReference type="Google" id="ProtNLM"/>
    </source>
</evidence>